<evidence type="ECO:0000313" key="3">
    <source>
        <dbReference type="Proteomes" id="UP001500724"/>
    </source>
</evidence>
<accession>A0ABP3SQH7</accession>
<sequence length="103" mass="11088">MTRLLRGPRGVVLALANLLNACVAYGALVTQPRGSWDEDTLTGIEFASALLIVLGLSTFLLTLPPVRRGSLSRWWLAPSLIFLTVGAARWAYIVHAYPQGPAG</sequence>
<reference evidence="3" key="1">
    <citation type="journal article" date="2019" name="Int. J. Syst. Evol. Microbiol.">
        <title>The Global Catalogue of Microorganisms (GCM) 10K type strain sequencing project: providing services to taxonomists for standard genome sequencing and annotation.</title>
        <authorList>
            <consortium name="The Broad Institute Genomics Platform"/>
            <consortium name="The Broad Institute Genome Sequencing Center for Infectious Disease"/>
            <person name="Wu L."/>
            <person name="Ma J."/>
        </authorList>
    </citation>
    <scope>NUCLEOTIDE SEQUENCE [LARGE SCALE GENOMIC DNA]</scope>
    <source>
        <strain evidence="3">JCM 10367</strain>
    </source>
</reference>
<evidence type="ECO:0000256" key="1">
    <source>
        <dbReference type="SAM" id="Phobius"/>
    </source>
</evidence>
<feature type="transmembrane region" description="Helical" evidence="1">
    <location>
        <begin position="75"/>
        <end position="93"/>
    </location>
</feature>
<feature type="transmembrane region" description="Helical" evidence="1">
    <location>
        <begin position="42"/>
        <end position="63"/>
    </location>
</feature>
<name>A0ABP3SQH7_9ACTN</name>
<comment type="caution">
    <text evidence="2">The sequence shown here is derived from an EMBL/GenBank/DDBJ whole genome shotgun (WGS) entry which is preliminary data.</text>
</comment>
<dbReference type="Proteomes" id="UP001500724">
    <property type="component" value="Unassembled WGS sequence"/>
</dbReference>
<evidence type="ECO:0000313" key="2">
    <source>
        <dbReference type="EMBL" id="GAA0652015.1"/>
    </source>
</evidence>
<keyword evidence="1" id="KW-0472">Membrane</keyword>
<dbReference type="EMBL" id="BAAAGU010000032">
    <property type="protein sequence ID" value="GAA0652015.1"/>
    <property type="molecule type" value="Genomic_DNA"/>
</dbReference>
<gene>
    <name evidence="2" type="ORF">GCM10009535_32880</name>
</gene>
<protein>
    <submittedName>
        <fullName evidence="2">Uncharacterized protein</fullName>
    </submittedName>
</protein>
<keyword evidence="1" id="KW-0812">Transmembrane</keyword>
<dbReference type="RefSeq" id="WP_344001782.1">
    <property type="nucleotide sequence ID" value="NZ_BAAAGU010000032.1"/>
</dbReference>
<keyword evidence="3" id="KW-1185">Reference proteome</keyword>
<proteinExistence type="predicted"/>
<organism evidence="2 3">
    <name type="scientific">Streptomyces thermocarboxydovorans</name>
    <dbReference type="NCBI Taxonomy" id="59298"/>
    <lineage>
        <taxon>Bacteria</taxon>
        <taxon>Bacillati</taxon>
        <taxon>Actinomycetota</taxon>
        <taxon>Actinomycetes</taxon>
        <taxon>Kitasatosporales</taxon>
        <taxon>Streptomycetaceae</taxon>
        <taxon>Streptomyces</taxon>
    </lineage>
</organism>
<keyword evidence="1" id="KW-1133">Transmembrane helix</keyword>